<evidence type="ECO:0000256" key="3">
    <source>
        <dbReference type="SAM" id="MobiDB-lite"/>
    </source>
</evidence>
<dbReference type="PaxDb" id="65489-OBART07G01020.2"/>
<dbReference type="Proteomes" id="UP000026960">
    <property type="component" value="Chromosome 7"/>
</dbReference>
<keyword evidence="2" id="KW-0378">Hydrolase</keyword>
<dbReference type="InterPro" id="IPR002562">
    <property type="entry name" value="3'-5'_exonuclease_dom"/>
</dbReference>
<dbReference type="HOGENOM" id="CLU_443708_0_0_1"/>
<dbReference type="Pfam" id="PF01612">
    <property type="entry name" value="DNA_pol_A_exo1"/>
    <property type="match status" value="1"/>
</dbReference>
<dbReference type="EnsemblPlants" id="OBART07G01020.2">
    <property type="protein sequence ID" value="OBART07G01020.2"/>
    <property type="gene ID" value="OBART07G01020"/>
</dbReference>
<dbReference type="AlphaFoldDB" id="A0A0D3GLJ2"/>
<sequence>MEAHRSIGHKTSMAMDNNVDGHTNIVDRITGAAAMRASAARAAIPAAFSHMEAVLLSAPQYGTQGGVAFVAAIFCRSYCSSSNGLNTTAADPEGNKLYKISAQDVSANGPKGEMLYQISPVAGPNGQKLYKIVPAAGSVGTFDPAEGTPHKVAISNRPLTNEEVRQLAFDHQKWSTDIREAKWSEAEIWKQLNEKVDKISESVKKPTGFNELLANFGVKALDDFIIIVTQKLMPAYKQLKGAFKAKLEDMKANPMEWEEGDSVELHELNRRTNLPPHNQVACLRNQATSLGVLAARAMAGKRPGDAPPGDTAAKRARTAARRQKTTVSARLRRSETKHDTYVWTPPFRAPAAAARRPCTLQLCVGHRCLVFQLARAGAVPAVLRRFMADARAAFVAHNVRHDCRKLGEHHGLEVARGVELRRLVAGMGNASMERMAEEHLGLVGVWKPRRVGTSRWHARRLTKGQVEYACVDACLSFHLGYVVRVGGRHVVATVTAHAGAARRWVHATRWRLGPRLRADGVATVGMGMQWTPPFRRATIRPGTLQLCAGHRCLVLQLARADADAAVPAALRRFLADERVVFRVVFVGYGVRSDCRKLKEHHGVEVARTVELLSLAGMGNTSMQRMAEEHLGWLV</sequence>
<evidence type="ECO:0000313" key="6">
    <source>
        <dbReference type="Proteomes" id="UP000026960"/>
    </source>
</evidence>
<feature type="region of interest" description="Disordered" evidence="3">
    <location>
        <begin position="300"/>
        <end position="324"/>
    </location>
</feature>
<keyword evidence="6" id="KW-1185">Reference proteome</keyword>
<evidence type="ECO:0000256" key="2">
    <source>
        <dbReference type="ARBA" id="ARBA00022801"/>
    </source>
</evidence>
<dbReference type="InterPro" id="IPR051132">
    <property type="entry name" value="3-5_Exonuclease_domain"/>
</dbReference>
<name>A0A0D3GLJ2_9ORYZ</name>
<dbReference type="InterPro" id="IPR012337">
    <property type="entry name" value="RNaseH-like_sf"/>
</dbReference>
<evidence type="ECO:0000256" key="1">
    <source>
        <dbReference type="ARBA" id="ARBA00022722"/>
    </source>
</evidence>
<dbReference type="GO" id="GO:0003676">
    <property type="term" value="F:nucleic acid binding"/>
    <property type="evidence" value="ECO:0007669"/>
    <property type="project" value="InterPro"/>
</dbReference>
<accession>A0A0D3GLJ2</accession>
<reference evidence="5" key="2">
    <citation type="submission" date="2015-03" db="UniProtKB">
        <authorList>
            <consortium name="EnsemblPlants"/>
        </authorList>
    </citation>
    <scope>IDENTIFICATION</scope>
</reference>
<dbReference type="Gene3D" id="3.30.420.10">
    <property type="entry name" value="Ribonuclease H-like superfamily/Ribonuclease H"/>
    <property type="match status" value="2"/>
</dbReference>
<dbReference type="GO" id="GO:0005634">
    <property type="term" value="C:nucleus"/>
    <property type="evidence" value="ECO:0007669"/>
    <property type="project" value="TreeGrafter"/>
</dbReference>
<evidence type="ECO:0000313" key="5">
    <source>
        <dbReference type="EnsemblPlants" id="OBART07G01020.2"/>
    </source>
</evidence>
<proteinExistence type="predicted"/>
<protein>
    <recommendedName>
        <fullName evidence="4">3'-5' exonuclease domain-containing protein</fullName>
    </recommendedName>
</protein>
<dbReference type="CDD" id="cd06141">
    <property type="entry name" value="WRN_exo"/>
    <property type="match status" value="1"/>
</dbReference>
<dbReference type="Gramene" id="OBART07G01020.2">
    <property type="protein sequence ID" value="OBART07G01020.2"/>
    <property type="gene ID" value="OBART07G01020"/>
</dbReference>
<evidence type="ECO:0000259" key="4">
    <source>
        <dbReference type="Pfam" id="PF01612"/>
    </source>
</evidence>
<keyword evidence="1" id="KW-0540">Nuclease</keyword>
<dbReference type="SUPFAM" id="SSF53098">
    <property type="entry name" value="Ribonuclease H-like"/>
    <property type="match status" value="2"/>
</dbReference>
<dbReference type="GO" id="GO:0005737">
    <property type="term" value="C:cytoplasm"/>
    <property type="evidence" value="ECO:0007669"/>
    <property type="project" value="TreeGrafter"/>
</dbReference>
<reference evidence="5" key="1">
    <citation type="journal article" date="2009" name="Rice">
        <title>De Novo Next Generation Sequencing of Plant Genomes.</title>
        <authorList>
            <person name="Rounsley S."/>
            <person name="Marri P.R."/>
            <person name="Yu Y."/>
            <person name="He R."/>
            <person name="Sisneros N."/>
            <person name="Goicoechea J.L."/>
            <person name="Lee S.J."/>
            <person name="Angelova A."/>
            <person name="Kudrna D."/>
            <person name="Luo M."/>
            <person name="Affourtit J."/>
            <person name="Desany B."/>
            <person name="Knight J."/>
            <person name="Niazi F."/>
            <person name="Egholm M."/>
            <person name="Wing R.A."/>
        </authorList>
    </citation>
    <scope>NUCLEOTIDE SEQUENCE [LARGE SCALE GENOMIC DNA]</scope>
    <source>
        <strain evidence="5">cv. IRGC 105608</strain>
    </source>
</reference>
<feature type="domain" description="3'-5' exonuclease" evidence="4">
    <location>
        <begin position="355"/>
        <end position="479"/>
    </location>
</feature>
<dbReference type="GO" id="GO:0008408">
    <property type="term" value="F:3'-5' exonuclease activity"/>
    <property type="evidence" value="ECO:0007669"/>
    <property type="project" value="InterPro"/>
</dbReference>
<organism evidence="5">
    <name type="scientific">Oryza barthii</name>
    <dbReference type="NCBI Taxonomy" id="65489"/>
    <lineage>
        <taxon>Eukaryota</taxon>
        <taxon>Viridiplantae</taxon>
        <taxon>Streptophyta</taxon>
        <taxon>Embryophyta</taxon>
        <taxon>Tracheophyta</taxon>
        <taxon>Spermatophyta</taxon>
        <taxon>Magnoliopsida</taxon>
        <taxon>Liliopsida</taxon>
        <taxon>Poales</taxon>
        <taxon>Poaceae</taxon>
        <taxon>BOP clade</taxon>
        <taxon>Oryzoideae</taxon>
        <taxon>Oryzeae</taxon>
        <taxon>Oryzinae</taxon>
        <taxon>Oryza</taxon>
    </lineage>
</organism>
<dbReference type="STRING" id="65489.A0A0D3GLJ2"/>
<dbReference type="eggNOG" id="KOG4373">
    <property type="taxonomic scope" value="Eukaryota"/>
</dbReference>
<feature type="compositionally biased region" description="Basic residues" evidence="3">
    <location>
        <begin position="314"/>
        <end position="324"/>
    </location>
</feature>
<dbReference type="PANTHER" id="PTHR13620">
    <property type="entry name" value="3-5 EXONUCLEASE"/>
    <property type="match status" value="1"/>
</dbReference>
<dbReference type="GO" id="GO:0006139">
    <property type="term" value="P:nucleobase-containing compound metabolic process"/>
    <property type="evidence" value="ECO:0007669"/>
    <property type="project" value="InterPro"/>
</dbReference>
<dbReference type="InterPro" id="IPR036397">
    <property type="entry name" value="RNaseH_sf"/>
</dbReference>
<dbReference type="PANTHER" id="PTHR13620:SF59">
    <property type="entry name" value="POLYNUCLEOTIDYL TRANSFERASE, RIBONUCLEASE H-LIKE SUPERFAMILY PROTEIN"/>
    <property type="match status" value="1"/>
</dbReference>